<evidence type="ECO:0000313" key="2">
    <source>
        <dbReference type="EMBL" id="THD84703.1"/>
    </source>
</evidence>
<accession>A0A4S3MRK5</accession>
<name>A0A4S3MRK5_9RHOB</name>
<keyword evidence="3" id="KW-1185">Reference proteome</keyword>
<dbReference type="RefSeq" id="WP_136393084.1">
    <property type="nucleotide sequence ID" value="NZ_SSND01000001.1"/>
</dbReference>
<comment type="caution">
    <text evidence="2">The sequence shown here is derived from an EMBL/GenBank/DDBJ whole genome shotgun (WGS) entry which is preliminary data.</text>
</comment>
<feature type="region of interest" description="Disordered" evidence="1">
    <location>
        <begin position="188"/>
        <end position="240"/>
    </location>
</feature>
<dbReference type="PROSITE" id="PS51257">
    <property type="entry name" value="PROKAR_LIPOPROTEIN"/>
    <property type="match status" value="1"/>
</dbReference>
<evidence type="ECO:0000256" key="1">
    <source>
        <dbReference type="SAM" id="MobiDB-lite"/>
    </source>
</evidence>
<dbReference type="AlphaFoldDB" id="A0A4S3MRK5"/>
<gene>
    <name evidence="2" type="ORF">E7811_02920</name>
</gene>
<feature type="compositionally biased region" description="Low complexity" evidence="1">
    <location>
        <begin position="188"/>
        <end position="200"/>
    </location>
</feature>
<protein>
    <submittedName>
        <fullName evidence="2">Uncharacterized protein</fullName>
    </submittedName>
</protein>
<sequence>MRHALSALLIGLAIVLGGCTPVGTGKPDGAATATGGIPGLPGSDQRTVPAQAAATGDLVAWSAEQSVQAGPATDGAALADAPPPVAEAAAPRRGPFGFLGLGRRSATGEAATAAPVTETAAETVAISETALPVAPPPTSPPTSPDAAEVAAAGLPEAAASAATAAEPAPERKPLFSFLGLGKRKAADAPAADPAAPGAAAFDTNGDPLQSATVDVLPATGSATGPATDAANDPAKARTPEQDADLIETATTPAPEVPEALKSAAQRACERGGGTYSKAKSAFLCVRPTRDAGKSCRTGRDCDGYCLARSRTCAPIAPLLGCHEIILDNGVRTTQCLE</sequence>
<proteinExistence type="predicted"/>
<organism evidence="2 3">
    <name type="scientific">Aliigemmobacter aestuarii</name>
    <dbReference type="NCBI Taxonomy" id="1445661"/>
    <lineage>
        <taxon>Bacteria</taxon>
        <taxon>Pseudomonadati</taxon>
        <taxon>Pseudomonadota</taxon>
        <taxon>Alphaproteobacteria</taxon>
        <taxon>Rhodobacterales</taxon>
        <taxon>Paracoccaceae</taxon>
        <taxon>Aliigemmobacter</taxon>
    </lineage>
</organism>
<evidence type="ECO:0000313" key="3">
    <source>
        <dbReference type="Proteomes" id="UP000309450"/>
    </source>
</evidence>
<dbReference type="EMBL" id="SSND01000001">
    <property type="protein sequence ID" value="THD84703.1"/>
    <property type="molecule type" value="Genomic_DNA"/>
</dbReference>
<dbReference type="Proteomes" id="UP000309450">
    <property type="component" value="Unassembled WGS sequence"/>
</dbReference>
<dbReference type="OrthoDB" id="8592692at2"/>
<reference evidence="2 3" key="1">
    <citation type="submission" date="2019-04" db="EMBL/GenBank/DDBJ databases">
        <title>Draft genome sequence of Gemmobacter aestuarii sp. nov.</title>
        <authorList>
            <person name="Hameed A."/>
            <person name="Lin S.-Y."/>
            <person name="Shahina M."/>
            <person name="Lai W.-A."/>
            <person name="Young C.-C."/>
        </authorList>
    </citation>
    <scope>NUCLEOTIDE SEQUENCE [LARGE SCALE GENOMIC DNA]</scope>
    <source>
        <strain evidence="2 3">CC-PW-75</strain>
    </source>
</reference>